<comment type="caution">
    <text evidence="1">The sequence shown here is derived from an EMBL/GenBank/DDBJ whole genome shotgun (WGS) entry which is preliminary data.</text>
</comment>
<gene>
    <name evidence="1" type="ORF">CCACVL1_29683</name>
</gene>
<organism evidence="1 2">
    <name type="scientific">Corchorus capsularis</name>
    <name type="common">Jute</name>
    <dbReference type="NCBI Taxonomy" id="210143"/>
    <lineage>
        <taxon>Eukaryota</taxon>
        <taxon>Viridiplantae</taxon>
        <taxon>Streptophyta</taxon>
        <taxon>Embryophyta</taxon>
        <taxon>Tracheophyta</taxon>
        <taxon>Spermatophyta</taxon>
        <taxon>Magnoliopsida</taxon>
        <taxon>eudicotyledons</taxon>
        <taxon>Gunneridae</taxon>
        <taxon>Pentapetalae</taxon>
        <taxon>rosids</taxon>
        <taxon>malvids</taxon>
        <taxon>Malvales</taxon>
        <taxon>Malvaceae</taxon>
        <taxon>Grewioideae</taxon>
        <taxon>Apeibeae</taxon>
        <taxon>Corchorus</taxon>
    </lineage>
</organism>
<dbReference type="EMBL" id="AWWV01015753">
    <property type="protein sequence ID" value="OMO51616.1"/>
    <property type="molecule type" value="Genomic_DNA"/>
</dbReference>
<proteinExistence type="predicted"/>
<evidence type="ECO:0000313" key="2">
    <source>
        <dbReference type="Proteomes" id="UP000188268"/>
    </source>
</evidence>
<evidence type="ECO:0000313" key="1">
    <source>
        <dbReference type="EMBL" id="OMO51616.1"/>
    </source>
</evidence>
<protein>
    <submittedName>
        <fullName evidence="1">Uncharacterized protein</fullName>
    </submittedName>
</protein>
<sequence length="90" mass="9961">MIELDSSSASKALCDGVDMSQTMKKLMEKILEETNKNQEVVRGRSRLRYAASELAADITAIVGDVNFYLHKLEEQCKAPITSLKLRGASL</sequence>
<dbReference type="Proteomes" id="UP000188268">
    <property type="component" value="Unassembled WGS sequence"/>
</dbReference>
<dbReference type="Gramene" id="OMO51616">
    <property type="protein sequence ID" value="OMO51616"/>
    <property type="gene ID" value="CCACVL1_29683"/>
</dbReference>
<name>A0A1R3G0K4_COCAP</name>
<reference evidence="1 2" key="1">
    <citation type="submission" date="2013-09" db="EMBL/GenBank/DDBJ databases">
        <title>Corchorus capsularis genome sequencing.</title>
        <authorList>
            <person name="Alam M."/>
            <person name="Haque M.S."/>
            <person name="Islam M.S."/>
            <person name="Emdad E.M."/>
            <person name="Islam M.M."/>
            <person name="Ahmed B."/>
            <person name="Halim A."/>
            <person name="Hossen Q.M.M."/>
            <person name="Hossain M.Z."/>
            <person name="Ahmed R."/>
            <person name="Khan M.M."/>
            <person name="Islam R."/>
            <person name="Rashid M.M."/>
            <person name="Khan S.A."/>
            <person name="Rahman M.S."/>
            <person name="Alam M."/>
        </authorList>
    </citation>
    <scope>NUCLEOTIDE SEQUENCE [LARGE SCALE GENOMIC DNA]</scope>
    <source>
        <strain evidence="2">cv. CVL-1</strain>
        <tissue evidence="1">Whole seedling</tissue>
    </source>
</reference>
<keyword evidence="2" id="KW-1185">Reference proteome</keyword>
<accession>A0A1R3G0K4</accession>
<dbReference type="AlphaFoldDB" id="A0A1R3G0K4"/>